<dbReference type="CDD" id="cd00063">
    <property type="entry name" value="FN3"/>
    <property type="match status" value="1"/>
</dbReference>
<sequence length="1001" mass="112788">MNSTMYQYRVEYKLQTDNSWQQSREVYLNELELNSMMLPYHNYEFRVKAKPGMTGMWSEPSETVTARTAATQPTANLNAKYTILSYSNNLAKIKFFWLPYQQQNAPNNRFRIRVKTRKCQPDQEFLHDRVLYSTILSDPTVTSHEIELNVRNIPCLDVEFIVENDKGATAPQVEPIDLFRIDSNAPEIDIITGNDGHLIISPRELQDSIYSASINVCYNIPAIGETPICHKQALTENELSEKNGLVPAKAVLTPCYDYNVFLEGVMTKTNATVRSLPKAIRMDDYDMFIGNILSVRDVTRNEQTGVDLAVELTINWAVGDAINFVYGMHPAISWRNMADGKVHHKMVNLEKTLFYLNETDGIIGVSETAFWLSTCCNEDPDSCYAQTDEKVITISAGTPGLVRDLQIIWSKFEDAYFLHFVEPEQTNSPLRSYHVFLKYTDPSSGLRELIKSVPASSHEVSIKFDQVCKSVMDTVHVTVLAYGSDLKNGLIPGRPMLRTYKCADLIIEGLSTTIMASTLFLAVIMVALCSYIVFNRKQVKLYVQRTFWPKLEKPKFDFHHDSRDDFHFPAEKASLIEVEEITDIAVNILPEIPKTFPKSQDSTIDSGISGSEYSGGSGKSMPIYKLSGGIGQFPAFDSFRRESNATSGGRCDSSAWNKIFPQTCDLSDYVGGDMMMSQAIMGHYSVMDDKFGLQHRSSSPVPGQYISGYVEHSTFNFTNMPTVFLENFKKIKQINESETLPYDYLPGLQTFDPYHRTSALFPNYKESVPMISSPEQHLPPGYTRANIFDLPKNPKTAFSNYTDYNDYNKIQSFMPPKDGVQILPPGYTRANIFDLPEDQPESTPLPPRHVVRPPVSPMNMSLDSDYISDGTMPQITQNMSSLPADEYVGENFLPSAFQKAQIRAPQRYQDDYSGVPQLGISADGYATESDMAMISSMIPKHLAPAQFVPFDMISSDYTTSLDLRNVHIPRINSSAKRKKSLTPQPSGYVSIEGAADLHQFH</sequence>
<protein>
    <recommendedName>
        <fullName evidence="2">Fibronectin type-III domain-containing protein</fullName>
    </recommendedName>
</protein>
<dbReference type="Proteomes" id="UP000001307">
    <property type="component" value="Unassembled WGS sequence"/>
</dbReference>
<dbReference type="AlphaFoldDB" id="E4Y0W4"/>
<keyword evidence="1" id="KW-1133">Transmembrane helix</keyword>
<keyword evidence="1" id="KW-0472">Membrane</keyword>
<evidence type="ECO:0000256" key="1">
    <source>
        <dbReference type="SAM" id="Phobius"/>
    </source>
</evidence>
<evidence type="ECO:0000259" key="2">
    <source>
        <dbReference type="PROSITE" id="PS50853"/>
    </source>
</evidence>
<dbReference type="InParanoid" id="E4Y0W4"/>
<dbReference type="InterPro" id="IPR013783">
    <property type="entry name" value="Ig-like_fold"/>
</dbReference>
<dbReference type="InterPro" id="IPR036116">
    <property type="entry name" value="FN3_sf"/>
</dbReference>
<feature type="domain" description="Fibronectin type-III" evidence="2">
    <location>
        <begin position="1"/>
        <end position="71"/>
    </location>
</feature>
<accession>E4Y0W4</accession>
<evidence type="ECO:0000313" key="4">
    <source>
        <dbReference type="Proteomes" id="UP000001307"/>
    </source>
</evidence>
<keyword evidence="4" id="KW-1185">Reference proteome</keyword>
<keyword evidence="1" id="KW-0812">Transmembrane</keyword>
<dbReference type="PROSITE" id="PS50853">
    <property type="entry name" value="FN3"/>
    <property type="match status" value="1"/>
</dbReference>
<dbReference type="EMBL" id="FN653542">
    <property type="protein sequence ID" value="CBY15522.1"/>
    <property type="molecule type" value="Genomic_DNA"/>
</dbReference>
<organism evidence="3 4">
    <name type="scientific">Oikopleura dioica</name>
    <name type="common">Tunicate</name>
    <dbReference type="NCBI Taxonomy" id="34765"/>
    <lineage>
        <taxon>Eukaryota</taxon>
        <taxon>Metazoa</taxon>
        <taxon>Chordata</taxon>
        <taxon>Tunicata</taxon>
        <taxon>Appendicularia</taxon>
        <taxon>Copelata</taxon>
        <taxon>Oikopleuridae</taxon>
        <taxon>Oikopleura</taxon>
    </lineage>
</organism>
<dbReference type="SUPFAM" id="SSF49265">
    <property type="entry name" value="Fibronectin type III"/>
    <property type="match status" value="1"/>
</dbReference>
<feature type="transmembrane region" description="Helical" evidence="1">
    <location>
        <begin position="514"/>
        <end position="534"/>
    </location>
</feature>
<evidence type="ECO:0000313" key="3">
    <source>
        <dbReference type="EMBL" id="CBY15522.1"/>
    </source>
</evidence>
<reference evidence="3 4" key="1">
    <citation type="journal article" date="2010" name="Science">
        <title>Plasticity of animal genome architecture unmasked by rapid evolution of a pelagic tunicate.</title>
        <authorList>
            <person name="Denoeud F."/>
            <person name="Henriet S."/>
            <person name="Mungpakdee S."/>
            <person name="Aury J.M."/>
            <person name="Da Silva C."/>
            <person name="Brinkmann H."/>
            <person name="Mikhaleva J."/>
            <person name="Olsen L.C."/>
            <person name="Jubin C."/>
            <person name="Canestro C."/>
            <person name="Bouquet J.M."/>
            <person name="Danks G."/>
            <person name="Poulain J."/>
            <person name="Campsteijn C."/>
            <person name="Adamski M."/>
            <person name="Cross I."/>
            <person name="Yadetie F."/>
            <person name="Muffato M."/>
            <person name="Louis A."/>
            <person name="Butcher S."/>
            <person name="Tsagkogeorga G."/>
            <person name="Konrad A."/>
            <person name="Singh S."/>
            <person name="Jensen M.F."/>
            <person name="Cong E.H."/>
            <person name="Eikeseth-Otteraa H."/>
            <person name="Noel B."/>
            <person name="Anthouard V."/>
            <person name="Porcel B.M."/>
            <person name="Kachouri-Lafond R."/>
            <person name="Nishino A."/>
            <person name="Ugolini M."/>
            <person name="Chourrout P."/>
            <person name="Nishida H."/>
            <person name="Aasland R."/>
            <person name="Huzurbazar S."/>
            <person name="Westhof E."/>
            <person name="Delsuc F."/>
            <person name="Lehrach H."/>
            <person name="Reinhardt R."/>
            <person name="Weissenbach J."/>
            <person name="Roy S.W."/>
            <person name="Artiguenave F."/>
            <person name="Postlethwait J.H."/>
            <person name="Manak J.R."/>
            <person name="Thompson E.M."/>
            <person name="Jaillon O."/>
            <person name="Du Pasquier L."/>
            <person name="Boudinot P."/>
            <person name="Liberles D.A."/>
            <person name="Volff J.N."/>
            <person name="Philippe H."/>
            <person name="Lenhard B."/>
            <person name="Roest Crollius H."/>
            <person name="Wincker P."/>
            <person name="Chourrout D."/>
        </authorList>
    </citation>
    <scope>NUCLEOTIDE SEQUENCE [LARGE SCALE GENOMIC DNA]</scope>
</reference>
<proteinExistence type="predicted"/>
<dbReference type="InterPro" id="IPR003961">
    <property type="entry name" value="FN3_dom"/>
</dbReference>
<dbReference type="Gene3D" id="2.60.40.10">
    <property type="entry name" value="Immunoglobulins"/>
    <property type="match status" value="1"/>
</dbReference>
<gene>
    <name evidence="3" type="ORF">GSOID_T00013802001</name>
</gene>
<dbReference type="OrthoDB" id="10320098at2759"/>
<name>E4Y0W4_OIKDI</name>